<dbReference type="PANTHER" id="PTHR30363:SF4">
    <property type="entry name" value="GLYCEROL-3-PHOSPHATE REGULON REPRESSOR"/>
    <property type="match status" value="1"/>
</dbReference>
<dbReference type="Pfam" id="PF00455">
    <property type="entry name" value="DeoRC"/>
    <property type="match status" value="1"/>
</dbReference>
<dbReference type="InterPro" id="IPR050313">
    <property type="entry name" value="Carb_Metab_HTH_regulators"/>
</dbReference>
<protein>
    <submittedName>
        <fullName evidence="6">Transcriptional regulators of sugar metabolism</fullName>
    </submittedName>
</protein>
<dbReference type="Gene3D" id="1.10.10.10">
    <property type="entry name" value="Winged helix-like DNA-binding domain superfamily/Winged helix DNA-binding domain"/>
    <property type="match status" value="1"/>
</dbReference>
<dbReference type="RefSeq" id="WP_109369802.1">
    <property type="nucleotide sequence ID" value="NZ_OOFM01000005.1"/>
</dbReference>
<accession>A0A2P9HQI9</accession>
<dbReference type="SUPFAM" id="SSF100950">
    <property type="entry name" value="NagB/RpiA/CoA transferase-like"/>
    <property type="match status" value="1"/>
</dbReference>
<dbReference type="SMART" id="SM00420">
    <property type="entry name" value="HTH_DEOR"/>
    <property type="match status" value="1"/>
</dbReference>
<evidence type="ECO:0000256" key="1">
    <source>
        <dbReference type="ARBA" id="ARBA00022491"/>
    </source>
</evidence>
<dbReference type="PROSITE" id="PS51000">
    <property type="entry name" value="HTH_DEOR_2"/>
    <property type="match status" value="1"/>
</dbReference>
<keyword evidence="2" id="KW-0805">Transcription regulation</keyword>
<dbReference type="PRINTS" id="PR00037">
    <property type="entry name" value="HTHLACR"/>
</dbReference>
<dbReference type="InterPro" id="IPR001034">
    <property type="entry name" value="DeoR_HTH"/>
</dbReference>
<dbReference type="PANTHER" id="PTHR30363">
    <property type="entry name" value="HTH-TYPE TRANSCRIPTIONAL REGULATOR SRLR-RELATED"/>
    <property type="match status" value="1"/>
</dbReference>
<reference evidence="7" key="1">
    <citation type="submission" date="2017-12" db="EMBL/GenBank/DDBJ databases">
        <authorList>
            <person name="Diaz M."/>
        </authorList>
    </citation>
    <scope>NUCLEOTIDE SEQUENCE [LARGE SCALE GENOMIC DNA]</scope>
    <source>
        <strain evidence="7">FI11154</strain>
    </source>
</reference>
<dbReference type="InterPro" id="IPR036388">
    <property type="entry name" value="WH-like_DNA-bd_sf"/>
</dbReference>
<dbReference type="Pfam" id="PF08220">
    <property type="entry name" value="HTH_DeoR"/>
    <property type="match status" value="1"/>
</dbReference>
<evidence type="ECO:0000256" key="2">
    <source>
        <dbReference type="ARBA" id="ARBA00023015"/>
    </source>
</evidence>
<organism evidence="6 7">
    <name type="scientific">Ochrobactrum soli</name>
    <dbReference type="NCBI Taxonomy" id="2448455"/>
    <lineage>
        <taxon>Bacteria</taxon>
        <taxon>Pseudomonadati</taxon>
        <taxon>Pseudomonadota</taxon>
        <taxon>Alphaproteobacteria</taxon>
        <taxon>Hyphomicrobiales</taxon>
        <taxon>Brucellaceae</taxon>
        <taxon>Brucella/Ochrobactrum group</taxon>
        <taxon>Ochrobactrum</taxon>
    </lineage>
</organism>
<dbReference type="InterPro" id="IPR018356">
    <property type="entry name" value="Tscrpt_reg_HTH_DeoR_CS"/>
</dbReference>
<name>A0A2P9HQI9_9HYPH</name>
<dbReference type="InterPro" id="IPR037171">
    <property type="entry name" value="NagB/RpiA_transferase-like"/>
</dbReference>
<keyword evidence="1" id="KW-0678">Repressor</keyword>
<evidence type="ECO:0000256" key="3">
    <source>
        <dbReference type="ARBA" id="ARBA00023125"/>
    </source>
</evidence>
<dbReference type="InterPro" id="IPR036390">
    <property type="entry name" value="WH_DNA-bd_sf"/>
</dbReference>
<evidence type="ECO:0000259" key="5">
    <source>
        <dbReference type="PROSITE" id="PS51000"/>
    </source>
</evidence>
<dbReference type="GO" id="GO:0003677">
    <property type="term" value="F:DNA binding"/>
    <property type="evidence" value="ECO:0007669"/>
    <property type="project" value="UniProtKB-KW"/>
</dbReference>
<dbReference type="Proteomes" id="UP000246073">
    <property type="component" value="Unassembled WGS sequence"/>
</dbReference>
<feature type="domain" description="HTH deoR-type" evidence="5">
    <location>
        <begin position="7"/>
        <end position="62"/>
    </location>
</feature>
<dbReference type="PROSITE" id="PS00894">
    <property type="entry name" value="HTH_DEOR_1"/>
    <property type="match status" value="1"/>
</dbReference>
<dbReference type="GO" id="GO:0003700">
    <property type="term" value="F:DNA-binding transcription factor activity"/>
    <property type="evidence" value="ECO:0007669"/>
    <property type="project" value="InterPro"/>
</dbReference>
<dbReference type="InterPro" id="IPR014036">
    <property type="entry name" value="DeoR-like_C"/>
</dbReference>
<sequence length="261" mass="27224">MATELLLHERQARIQDLLQQSGRVLATELAESFGVSEDTIRRDLRDMAAAGLCKRVYGGALKAAPSSLSLAERDGERTAAKAALAGVLLGLIEPGMTVFLDASSVNTALSRLLVERGEALTVVTNTPSIAAILLQSSKIEVITIGGPIDRRVSAAVGARALRDAETVRPDLCVLGACGVAAEIGVTALFLDDAEFKRTIASRSRSVVLAITNDKLGTVAAHDVVSLDDIGVMAVEQDADEKLLAPFVAAGVNILRAATGRG</sequence>
<keyword evidence="3" id="KW-0238">DNA-binding</keyword>
<gene>
    <name evidence="6" type="ORF">OHAE_2254</name>
</gene>
<evidence type="ECO:0000256" key="4">
    <source>
        <dbReference type="ARBA" id="ARBA00023163"/>
    </source>
</evidence>
<dbReference type="AlphaFoldDB" id="A0A2P9HQI9"/>
<dbReference type="SMART" id="SM01134">
    <property type="entry name" value="DeoRC"/>
    <property type="match status" value="1"/>
</dbReference>
<dbReference type="EMBL" id="OOFM01000005">
    <property type="protein sequence ID" value="SPL66387.1"/>
    <property type="molecule type" value="Genomic_DNA"/>
</dbReference>
<evidence type="ECO:0000313" key="7">
    <source>
        <dbReference type="Proteomes" id="UP000246073"/>
    </source>
</evidence>
<evidence type="ECO:0000313" key="6">
    <source>
        <dbReference type="EMBL" id="SPL66387.1"/>
    </source>
</evidence>
<dbReference type="SUPFAM" id="SSF46785">
    <property type="entry name" value="Winged helix' DNA-binding domain"/>
    <property type="match status" value="1"/>
</dbReference>
<keyword evidence="4" id="KW-0804">Transcription</keyword>
<proteinExistence type="predicted"/>